<accession>W6Q8G9</accession>
<dbReference type="Proteomes" id="UP000030686">
    <property type="component" value="Unassembled WGS sequence"/>
</dbReference>
<protein>
    <submittedName>
        <fullName evidence="1">Genomic scaffold, ProqFM164S02</fullName>
    </submittedName>
</protein>
<gene>
    <name evidence="1" type="ORF">PROQFM164_S02g002831</name>
</gene>
<dbReference type="OrthoDB" id="10570751at2759"/>
<organism evidence="1 2">
    <name type="scientific">Penicillium roqueforti (strain FM164)</name>
    <dbReference type="NCBI Taxonomy" id="1365484"/>
    <lineage>
        <taxon>Eukaryota</taxon>
        <taxon>Fungi</taxon>
        <taxon>Dikarya</taxon>
        <taxon>Ascomycota</taxon>
        <taxon>Pezizomycotina</taxon>
        <taxon>Eurotiomycetes</taxon>
        <taxon>Eurotiomycetidae</taxon>
        <taxon>Eurotiales</taxon>
        <taxon>Aspergillaceae</taxon>
        <taxon>Penicillium</taxon>
    </lineage>
</organism>
<sequence length="54" mass="6007">MPPSDYALYCPLNDTGLRSTARPPIIHGPHGPWRGLSMSHRCSTEIFMPSHPYG</sequence>
<evidence type="ECO:0000313" key="2">
    <source>
        <dbReference type="Proteomes" id="UP000030686"/>
    </source>
</evidence>
<name>W6Q8G9_PENRF</name>
<evidence type="ECO:0000313" key="1">
    <source>
        <dbReference type="EMBL" id="CDM32680.1"/>
    </source>
</evidence>
<keyword evidence="2" id="KW-1185">Reference proteome</keyword>
<dbReference type="AlphaFoldDB" id="W6Q8G9"/>
<dbReference type="EMBL" id="HG792016">
    <property type="protein sequence ID" value="CDM32680.1"/>
    <property type="molecule type" value="Genomic_DNA"/>
</dbReference>
<reference evidence="1" key="1">
    <citation type="journal article" date="2014" name="Nat. Commun.">
        <title>Multiple recent horizontal transfers of a large genomic region in cheese making fungi.</title>
        <authorList>
            <person name="Cheeseman K."/>
            <person name="Ropars J."/>
            <person name="Renault P."/>
            <person name="Dupont J."/>
            <person name="Gouzy J."/>
            <person name="Branca A."/>
            <person name="Abraham A.L."/>
            <person name="Ceppi M."/>
            <person name="Conseiller E."/>
            <person name="Debuchy R."/>
            <person name="Malagnac F."/>
            <person name="Goarin A."/>
            <person name="Silar P."/>
            <person name="Lacoste S."/>
            <person name="Sallet E."/>
            <person name="Bensimon A."/>
            <person name="Giraud T."/>
            <person name="Brygoo Y."/>
        </authorList>
    </citation>
    <scope>NUCLEOTIDE SEQUENCE [LARGE SCALE GENOMIC DNA]</scope>
    <source>
        <strain evidence="1">FM164</strain>
    </source>
</reference>
<proteinExistence type="predicted"/>